<dbReference type="PANTHER" id="PTHR13255:SF0">
    <property type="entry name" value="ATAXIN-10"/>
    <property type="match status" value="1"/>
</dbReference>
<dbReference type="GeneTree" id="ENSGT00390000010377"/>
<keyword evidence="4" id="KW-0132">Cell division</keyword>
<dbReference type="InterPro" id="IPR051374">
    <property type="entry name" value="Ataxin-10/CTR86_families"/>
</dbReference>
<organism evidence="8 9">
    <name type="scientific">Scleropages formosus</name>
    <name type="common">Asian bonytongue</name>
    <name type="synonym">Osteoglossum formosum</name>
    <dbReference type="NCBI Taxonomy" id="113540"/>
    <lineage>
        <taxon>Eukaryota</taxon>
        <taxon>Metazoa</taxon>
        <taxon>Chordata</taxon>
        <taxon>Craniata</taxon>
        <taxon>Vertebrata</taxon>
        <taxon>Euteleostomi</taxon>
        <taxon>Actinopterygii</taxon>
        <taxon>Neopterygii</taxon>
        <taxon>Teleostei</taxon>
        <taxon>Osteoglossocephala</taxon>
        <taxon>Osteoglossomorpha</taxon>
        <taxon>Osteoglossiformes</taxon>
        <taxon>Osteoglossidae</taxon>
        <taxon>Scleropages</taxon>
    </lineage>
</organism>
<comment type="similarity">
    <text evidence="2">Belongs to the ataxin-10 family.</text>
</comment>
<reference evidence="8" key="2">
    <citation type="submission" date="2025-08" db="UniProtKB">
        <authorList>
            <consortium name="Ensembl"/>
        </authorList>
    </citation>
    <scope>IDENTIFICATION</scope>
</reference>
<dbReference type="InterPro" id="IPR016024">
    <property type="entry name" value="ARM-type_fold"/>
</dbReference>
<keyword evidence="5" id="KW-0131">Cell cycle</keyword>
<gene>
    <name evidence="8" type="primary">atxn10</name>
</gene>
<dbReference type="InterPro" id="IPR011989">
    <property type="entry name" value="ARM-like"/>
</dbReference>
<accession>A0A8C9R098</accession>
<evidence type="ECO:0000256" key="4">
    <source>
        <dbReference type="ARBA" id="ARBA00022618"/>
    </source>
</evidence>
<dbReference type="PANTHER" id="PTHR13255">
    <property type="entry name" value="ATAXIN-10"/>
    <property type="match status" value="1"/>
</dbReference>
<reference evidence="8" key="3">
    <citation type="submission" date="2025-09" db="UniProtKB">
        <authorList>
            <consortium name="Ensembl"/>
        </authorList>
    </citation>
    <scope>IDENTIFICATION</scope>
</reference>
<dbReference type="Proteomes" id="UP000694397">
    <property type="component" value="Chromosome 5"/>
</dbReference>
<feature type="domain" description="Ataxin-10" evidence="7">
    <location>
        <begin position="372"/>
        <end position="468"/>
    </location>
</feature>
<evidence type="ECO:0000313" key="8">
    <source>
        <dbReference type="Ensembl" id="ENSSFOP00015003862.2"/>
    </source>
</evidence>
<evidence type="ECO:0000256" key="1">
    <source>
        <dbReference type="ARBA" id="ARBA00004214"/>
    </source>
</evidence>
<dbReference type="GO" id="GO:0030496">
    <property type="term" value="C:midbody"/>
    <property type="evidence" value="ECO:0007669"/>
    <property type="project" value="UniProtKB-SubCell"/>
</dbReference>
<dbReference type="GO" id="GO:0031175">
    <property type="term" value="P:neuron projection development"/>
    <property type="evidence" value="ECO:0007669"/>
    <property type="project" value="TreeGrafter"/>
</dbReference>
<evidence type="ECO:0000256" key="2">
    <source>
        <dbReference type="ARBA" id="ARBA00008384"/>
    </source>
</evidence>
<dbReference type="GO" id="GO:0005829">
    <property type="term" value="C:cytosol"/>
    <property type="evidence" value="ECO:0007669"/>
    <property type="project" value="TreeGrafter"/>
</dbReference>
<reference evidence="8 9" key="1">
    <citation type="submission" date="2019-04" db="EMBL/GenBank/DDBJ databases">
        <authorList>
            <consortium name="Wellcome Sanger Institute Data Sharing"/>
        </authorList>
    </citation>
    <scope>NUCLEOTIDE SEQUENCE [LARGE SCALE GENOMIC DNA]</scope>
</reference>
<evidence type="ECO:0000256" key="3">
    <source>
        <dbReference type="ARBA" id="ARBA00018804"/>
    </source>
</evidence>
<comment type="subcellular location">
    <subcellularLocation>
        <location evidence="1">Midbody</location>
    </subcellularLocation>
</comment>
<dbReference type="Gene3D" id="1.25.10.10">
    <property type="entry name" value="Leucine-rich Repeat Variant"/>
    <property type="match status" value="2"/>
</dbReference>
<evidence type="ECO:0000256" key="5">
    <source>
        <dbReference type="ARBA" id="ARBA00023306"/>
    </source>
</evidence>
<evidence type="ECO:0000256" key="6">
    <source>
        <dbReference type="ARBA" id="ARBA00045173"/>
    </source>
</evidence>
<dbReference type="AlphaFoldDB" id="A0A8C9R098"/>
<name>A0A8C9R098_SCLFO</name>
<dbReference type="Ensembl" id="ENSSFOT00015003926.2">
    <property type="protein sequence ID" value="ENSSFOP00015003862.2"/>
    <property type="gene ID" value="ENSSFOG00015002545.2"/>
</dbReference>
<keyword evidence="9" id="KW-1185">Reference proteome</keyword>
<dbReference type="GO" id="GO:0051301">
    <property type="term" value="P:cell division"/>
    <property type="evidence" value="ECO:0007669"/>
    <property type="project" value="UniProtKB-KW"/>
</dbReference>
<dbReference type="InterPro" id="IPR019156">
    <property type="entry name" value="Ataxin-10_domain"/>
</dbReference>
<comment type="function">
    <text evidence="6">May play a role in the regulation of cytokinesis. May play a role in signaling by stimulating protein glycosylation. Induces neuritogenesis by activating the Ras-MAP kinase pathway and is necessary for the survival of cerebellar neurons. Does not appear to play a major role in ciliogenesis.</text>
</comment>
<proteinExistence type="inferred from homology"/>
<sequence length="475" mass="53679">MAAPSDNVRDYCVKLNEMLTGDFVERHLHTLQSLTKAFREQEFRDSVDREVLQMLIETVSKLNEGMDVPCPPQALYIQLTAECFRSQRNACVQCPRNQNLIRDLGFIKVSLRLLRALLGLRLESTDCLFEALRCGVQFLGNLAVGNQVCKDDIWMHAFPHLFLDLLDHKDRKTAAYASMLLYTCLDSLKVDELTLQQENLDVAKKVIGLCQRQPELDWTVLIVTQHFFKSSKLVEKLYVGLSNQERVMFLELVTAQLVEPREAAGDSGIPAELAKFLASCFLDGCRAVLELASCPSAADEEALTVIRLLDVLCEMTSDRQPFMFLQDHPTLLSTTVELLKEVHFLGKVGRNIFSAQQDFSMAGPASHPAVSFKAHLVRLIANLCHGNSHNQNKVREMDGIALILDNCNIDSNNPFISQWAIFALRVILDHNRKNQEVVQALERRGVADDSTLRKMGFRLEERDGSLLLKPIRKEP</sequence>
<dbReference type="OrthoDB" id="379794at2759"/>
<protein>
    <recommendedName>
        <fullName evidence="3">Ataxin-10</fullName>
    </recommendedName>
</protein>
<dbReference type="Pfam" id="PF09759">
    <property type="entry name" value="Atx10homo_assoc"/>
    <property type="match status" value="1"/>
</dbReference>
<evidence type="ECO:0000313" key="9">
    <source>
        <dbReference type="Proteomes" id="UP000694397"/>
    </source>
</evidence>
<evidence type="ECO:0000259" key="7">
    <source>
        <dbReference type="Pfam" id="PF09759"/>
    </source>
</evidence>
<dbReference type="SUPFAM" id="SSF48371">
    <property type="entry name" value="ARM repeat"/>
    <property type="match status" value="1"/>
</dbReference>